<feature type="domain" description="NolW-like" evidence="12">
    <location>
        <begin position="209"/>
        <end position="297"/>
    </location>
</feature>
<evidence type="ECO:0000256" key="3">
    <source>
        <dbReference type="ARBA" id="ARBA00022448"/>
    </source>
</evidence>
<feature type="domain" description="GspD-like N0" evidence="13">
    <location>
        <begin position="51"/>
        <end position="120"/>
    </location>
</feature>
<dbReference type="InterPro" id="IPR049371">
    <property type="entry name" value="GspD-like_N0"/>
</dbReference>
<dbReference type="PANTHER" id="PTHR30332">
    <property type="entry name" value="PROBABLE GENERAL SECRETION PATHWAY PROTEIN D"/>
    <property type="match status" value="1"/>
</dbReference>
<dbReference type="NCBIfam" id="TIGR02517">
    <property type="entry name" value="type_II_gspD"/>
    <property type="match status" value="1"/>
</dbReference>
<feature type="region of interest" description="Disordered" evidence="10">
    <location>
        <begin position="232"/>
        <end position="260"/>
    </location>
</feature>
<evidence type="ECO:0000256" key="4">
    <source>
        <dbReference type="ARBA" id="ARBA00022452"/>
    </source>
</evidence>
<dbReference type="PANTHER" id="PTHR30332:SF24">
    <property type="entry name" value="SECRETIN GSPD-RELATED"/>
    <property type="match status" value="1"/>
</dbReference>
<dbReference type="InterPro" id="IPR038591">
    <property type="entry name" value="NolW-like_sf"/>
</dbReference>
<feature type="domain" description="NolW-like" evidence="12">
    <location>
        <begin position="145"/>
        <end position="204"/>
    </location>
</feature>
<keyword evidence="8" id="KW-0472">Membrane</keyword>
<sequence>MNIMRWRMVLTLAALLAVFCVGSSRADAQDVEGGAAPKAFPKAPSGDMVNIDFNDVDIKLFVKFMAELTGKNFVIDEKVKGKVTIISPKKVSHGEAMKVFESTMEVYGYALIEAGNIVKIVPATEARHRSPFKAGQKTPGDRMMTRLLPLKYIRANELVSMLRPLIPPTSFITSYARTNTLILADYSSNIKKIVTIVTALDTPGHEEMVTVIQLKYAGAKELAKKLQKTFGITKGRGRGSSSRPGKPGRPRLAGNTGGWSRNDPKIIADDRINSLVVVADKIATDSILSLVEQLDIKAPPGRGNINVVYLKNADAEELAKTLNSITKPQTRKKNKQRGAPGTSVKLTDNVVITPDKATNSLVITASVEDYVTIRDVIEKLDTRRLQVFVEALIMEVTSTQQKKFGVEWRTTADFNESGEQVIGGFGAGVMNSVAANPLNAPQGLVIGVVDGIISWGGKDFLNLGALVHALQSETGINILSTPNLMTTDNEEAEIIVAQNVPFVTGQSQTTGGSTLTTIERKNVGITLRLTPQISESEEVRLTVFQEISSISPTQLEKAQDLITFTRSVKTTVVVKDRQNIVIGGLIRDDVNEVETKVPLFGDIPLLGWLFKSKSKQLTKTNLLIFLRPHIIRNDADLEALKERRGNVLEMAPPELQEKLPSDLRPPAPEVDDAPDAVYEDDDEQEEGF</sequence>
<dbReference type="InterPro" id="IPR004846">
    <property type="entry name" value="T2SS/T3SS_dom"/>
</dbReference>
<gene>
    <name evidence="14" type="ORF">MNBD_NITROSPINAE02-1586</name>
</gene>
<proteinExistence type="inferred from homology"/>
<dbReference type="GO" id="GO:0015627">
    <property type="term" value="C:type II protein secretion system complex"/>
    <property type="evidence" value="ECO:0007669"/>
    <property type="project" value="InterPro"/>
</dbReference>
<dbReference type="AlphaFoldDB" id="A0A3B1BZW2"/>
<feature type="region of interest" description="Disordered" evidence="10">
    <location>
        <begin position="648"/>
        <end position="688"/>
    </location>
</feature>
<keyword evidence="3" id="KW-0813">Transport</keyword>
<dbReference type="Pfam" id="PF21305">
    <property type="entry name" value="type_II_gspD_N0"/>
    <property type="match status" value="1"/>
</dbReference>
<dbReference type="InterPro" id="IPR001775">
    <property type="entry name" value="GspD/PilQ"/>
</dbReference>
<dbReference type="Gene3D" id="3.30.1370.120">
    <property type="match status" value="3"/>
</dbReference>
<keyword evidence="9" id="KW-0998">Cell outer membrane</keyword>
<keyword evidence="4" id="KW-1134">Transmembrane beta strand</keyword>
<keyword evidence="5" id="KW-0812">Transmembrane</keyword>
<evidence type="ECO:0000259" key="13">
    <source>
        <dbReference type="Pfam" id="PF21305"/>
    </source>
</evidence>
<dbReference type="Pfam" id="PF00263">
    <property type="entry name" value="Secretin"/>
    <property type="match status" value="1"/>
</dbReference>
<evidence type="ECO:0000256" key="7">
    <source>
        <dbReference type="ARBA" id="ARBA00022927"/>
    </source>
</evidence>
<dbReference type="InterPro" id="IPR050810">
    <property type="entry name" value="Bact_Secretion_Sys_Channel"/>
</dbReference>
<accession>A0A3B1BZW2</accession>
<evidence type="ECO:0000256" key="10">
    <source>
        <dbReference type="SAM" id="MobiDB-lite"/>
    </source>
</evidence>
<feature type="domain" description="NolW-like" evidence="12">
    <location>
        <begin position="307"/>
        <end position="386"/>
    </location>
</feature>
<comment type="similarity">
    <text evidence="2">Belongs to the bacterial secretin family. GSP D subfamily.</text>
</comment>
<keyword evidence="7" id="KW-0653">Protein transport</keyword>
<protein>
    <submittedName>
        <fullName evidence="14">General secretion pathway protein D</fullName>
    </submittedName>
</protein>
<keyword evidence="6" id="KW-0732">Signal</keyword>
<evidence type="ECO:0000256" key="5">
    <source>
        <dbReference type="ARBA" id="ARBA00022692"/>
    </source>
</evidence>
<name>A0A3B1BZW2_9ZZZZ</name>
<comment type="subcellular location">
    <subcellularLocation>
        <location evidence="1">Cell outer membrane</location>
    </subcellularLocation>
</comment>
<dbReference type="InterPro" id="IPR005644">
    <property type="entry name" value="NolW-like"/>
</dbReference>
<evidence type="ECO:0000259" key="12">
    <source>
        <dbReference type="Pfam" id="PF03958"/>
    </source>
</evidence>
<evidence type="ECO:0000256" key="2">
    <source>
        <dbReference type="ARBA" id="ARBA00006980"/>
    </source>
</evidence>
<dbReference type="EMBL" id="UOGE01000017">
    <property type="protein sequence ID" value="VAX17048.1"/>
    <property type="molecule type" value="Genomic_DNA"/>
</dbReference>
<dbReference type="GO" id="GO:0009279">
    <property type="term" value="C:cell outer membrane"/>
    <property type="evidence" value="ECO:0007669"/>
    <property type="project" value="UniProtKB-SubCell"/>
</dbReference>
<feature type="domain" description="Type II/III secretion system secretin-like" evidence="11">
    <location>
        <begin position="469"/>
        <end position="632"/>
    </location>
</feature>
<organism evidence="14">
    <name type="scientific">hydrothermal vent metagenome</name>
    <dbReference type="NCBI Taxonomy" id="652676"/>
    <lineage>
        <taxon>unclassified sequences</taxon>
        <taxon>metagenomes</taxon>
        <taxon>ecological metagenomes</taxon>
    </lineage>
</organism>
<dbReference type="InterPro" id="IPR013356">
    <property type="entry name" value="T2SS_GspD"/>
</dbReference>
<evidence type="ECO:0000256" key="8">
    <source>
        <dbReference type="ARBA" id="ARBA00023136"/>
    </source>
</evidence>
<dbReference type="Pfam" id="PF03958">
    <property type="entry name" value="Secretin_N"/>
    <property type="match status" value="3"/>
</dbReference>
<evidence type="ECO:0000256" key="9">
    <source>
        <dbReference type="ARBA" id="ARBA00023237"/>
    </source>
</evidence>
<evidence type="ECO:0000313" key="14">
    <source>
        <dbReference type="EMBL" id="VAX17048.1"/>
    </source>
</evidence>
<dbReference type="PRINTS" id="PR00811">
    <property type="entry name" value="BCTERIALGSPD"/>
</dbReference>
<evidence type="ECO:0000256" key="6">
    <source>
        <dbReference type="ARBA" id="ARBA00022729"/>
    </source>
</evidence>
<feature type="compositionally biased region" description="Acidic residues" evidence="10">
    <location>
        <begin position="669"/>
        <end position="688"/>
    </location>
</feature>
<reference evidence="14" key="1">
    <citation type="submission" date="2018-06" db="EMBL/GenBank/DDBJ databases">
        <authorList>
            <person name="Zhirakovskaya E."/>
        </authorList>
    </citation>
    <scope>NUCLEOTIDE SEQUENCE</scope>
</reference>
<evidence type="ECO:0000259" key="11">
    <source>
        <dbReference type="Pfam" id="PF00263"/>
    </source>
</evidence>
<dbReference type="GO" id="GO:0015628">
    <property type="term" value="P:protein secretion by the type II secretion system"/>
    <property type="evidence" value="ECO:0007669"/>
    <property type="project" value="InterPro"/>
</dbReference>
<evidence type="ECO:0000256" key="1">
    <source>
        <dbReference type="ARBA" id="ARBA00004442"/>
    </source>
</evidence>